<keyword evidence="3" id="KW-1185">Reference proteome</keyword>
<dbReference type="EMBL" id="FUZQ01000007">
    <property type="protein sequence ID" value="SKC77673.1"/>
    <property type="molecule type" value="Genomic_DNA"/>
</dbReference>
<sequence length="212" mass="23378">MNVPDLKPETWVALAAAGVALLVGLVGPFVNARTQKRTLKAQREMANDDRLWAKRAELYEEILVWSHGARSRLLGVIGGTVTGDTSEGLRAFLYDARLPPHVQARLTAYASDRVTQAVLWYETGLRRLVEADLMEIENPTEGNRDYATEQEHDFLVTKGVMEQAISDELAGAPRGGGIGMWGYRAVGRRAPFGAWLQAVRTHVLRSPRGARG</sequence>
<protein>
    <submittedName>
        <fullName evidence="2">Uncharacterized protein</fullName>
    </submittedName>
</protein>
<dbReference type="RefSeq" id="WP_139820974.1">
    <property type="nucleotide sequence ID" value="NZ_FUZQ01000007.1"/>
</dbReference>
<evidence type="ECO:0000313" key="3">
    <source>
        <dbReference type="Proteomes" id="UP000189777"/>
    </source>
</evidence>
<feature type="transmembrane region" description="Helical" evidence="1">
    <location>
        <begin position="12"/>
        <end position="30"/>
    </location>
</feature>
<keyword evidence="1" id="KW-1133">Transmembrane helix</keyword>
<dbReference type="Proteomes" id="UP000189777">
    <property type="component" value="Unassembled WGS sequence"/>
</dbReference>
<gene>
    <name evidence="2" type="ORF">SAMN04324258_3646</name>
</gene>
<organism evidence="2 3">
    <name type="scientific">Krasilnikoviella flava</name>
    <dbReference type="NCBI Taxonomy" id="526729"/>
    <lineage>
        <taxon>Bacteria</taxon>
        <taxon>Bacillati</taxon>
        <taxon>Actinomycetota</taxon>
        <taxon>Actinomycetes</taxon>
        <taxon>Micrococcales</taxon>
        <taxon>Promicromonosporaceae</taxon>
        <taxon>Krasilnikoviella</taxon>
    </lineage>
</organism>
<name>A0A1T5LNV2_9MICO</name>
<accession>A0A1T5LNV2</accession>
<evidence type="ECO:0000313" key="2">
    <source>
        <dbReference type="EMBL" id="SKC77673.1"/>
    </source>
</evidence>
<keyword evidence="1" id="KW-0472">Membrane</keyword>
<proteinExistence type="predicted"/>
<dbReference type="AlphaFoldDB" id="A0A1T5LNV2"/>
<dbReference type="OrthoDB" id="10011936at2"/>
<reference evidence="2 3" key="1">
    <citation type="submission" date="2017-02" db="EMBL/GenBank/DDBJ databases">
        <authorList>
            <person name="Peterson S.W."/>
        </authorList>
    </citation>
    <scope>NUCLEOTIDE SEQUENCE [LARGE SCALE GENOMIC DNA]</scope>
    <source>
        <strain evidence="2 3">DSM 21481</strain>
    </source>
</reference>
<keyword evidence="1" id="KW-0812">Transmembrane</keyword>
<dbReference type="STRING" id="526729.SAMN04324258_3646"/>
<evidence type="ECO:0000256" key="1">
    <source>
        <dbReference type="SAM" id="Phobius"/>
    </source>
</evidence>